<dbReference type="Proteomes" id="UP001597400">
    <property type="component" value="Unassembled WGS sequence"/>
</dbReference>
<evidence type="ECO:0000313" key="18">
    <source>
        <dbReference type="Proteomes" id="UP001597400"/>
    </source>
</evidence>
<evidence type="ECO:0000256" key="10">
    <source>
        <dbReference type="ARBA" id="ARBA00022840"/>
    </source>
</evidence>
<dbReference type="InterPro" id="IPR036097">
    <property type="entry name" value="HisK_dim/P_sf"/>
</dbReference>
<dbReference type="Gene3D" id="1.10.287.130">
    <property type="match status" value="1"/>
</dbReference>
<keyword evidence="8" id="KW-0547">Nucleotide-binding</keyword>
<dbReference type="GO" id="GO:0005524">
    <property type="term" value="F:ATP binding"/>
    <property type="evidence" value="ECO:0007669"/>
    <property type="project" value="UniProtKB-KW"/>
</dbReference>
<evidence type="ECO:0000256" key="7">
    <source>
        <dbReference type="ARBA" id="ARBA00022692"/>
    </source>
</evidence>
<dbReference type="EMBL" id="JBHUGS010000001">
    <property type="protein sequence ID" value="MFD1949882.1"/>
    <property type="molecule type" value="Genomic_DNA"/>
</dbReference>
<keyword evidence="7 15" id="KW-0812">Transmembrane</keyword>
<sequence>MPRLALVSRRLILPAFLLLVLLAFAVGFGAVARRAAVATQTAESMRAARTHARLLESELQKFRLLPLVLDEYPDVRAAMKTRSDASPAARRLDGKLALLAARTGASAIYAIDPAGFTVAASNAGRADSFVARTYGFRPYFVQAIRTGHAEYFALGNVSGRAGLFLARRIMDGPRVLGVVVVKVEFQGIARSWAAAGGTTLVVDHRGIVLIASDPALRFTTTAPLSAAQRAAIRASLQFGDKTLPPAPFAIAGTGGHDRRGQPIVVGTVAVDLPGWRLLHVVGLAPALRAADARVRSATFVLAVLLAALAAAWAWRAARAARARASAEQLKAEVARRTIELSDANDQLRIEVAERERADRRFRAAREELAQANRLGSIGTITAGVAHEINQPVATIRTYAENAATLLDRDDTDRARGNLSAIVDLTARIGTITAELRRYARRGTREVGPVPLADVLDGTHLLIGDRFRAAGVLLERALPAGPLPTVRAGRVRLEQVLVNLLQNALEAVTGRPDARVRLSIVAQDDTVAILIADNGPGIAPDLLDTLFEPFITGRADGLGLGLGIARDIMTEFGGTLEPVASPLGGAAFRATLVRVTT</sequence>
<dbReference type="PANTHER" id="PTHR43065">
    <property type="entry name" value="SENSOR HISTIDINE KINASE"/>
    <property type="match status" value="1"/>
</dbReference>
<keyword evidence="12" id="KW-0902">Two-component regulatory system</keyword>
<dbReference type="CDD" id="cd00082">
    <property type="entry name" value="HisKA"/>
    <property type="match status" value="1"/>
</dbReference>
<evidence type="ECO:0000256" key="15">
    <source>
        <dbReference type="SAM" id="Phobius"/>
    </source>
</evidence>
<dbReference type="Pfam" id="PF00512">
    <property type="entry name" value="HisKA"/>
    <property type="match status" value="1"/>
</dbReference>
<feature type="transmembrane region" description="Helical" evidence="15">
    <location>
        <begin position="296"/>
        <end position="314"/>
    </location>
</feature>
<dbReference type="PANTHER" id="PTHR43065:SF46">
    <property type="entry name" value="C4-DICARBOXYLATE TRANSPORT SENSOR PROTEIN DCTB"/>
    <property type="match status" value="1"/>
</dbReference>
<keyword evidence="4" id="KW-1003">Cell membrane</keyword>
<protein>
    <recommendedName>
        <fullName evidence="3">histidine kinase</fullName>
        <ecNumber evidence="3">2.7.13.3</ecNumber>
    </recommendedName>
</protein>
<accession>A0ABW4TWD4</accession>
<evidence type="ECO:0000256" key="8">
    <source>
        <dbReference type="ARBA" id="ARBA00022741"/>
    </source>
</evidence>
<evidence type="ECO:0000313" key="17">
    <source>
        <dbReference type="EMBL" id="MFD1949882.1"/>
    </source>
</evidence>
<keyword evidence="18" id="KW-1185">Reference proteome</keyword>
<keyword evidence="9" id="KW-0418">Kinase</keyword>
<dbReference type="Gene3D" id="3.30.565.10">
    <property type="entry name" value="Histidine kinase-like ATPase, C-terminal domain"/>
    <property type="match status" value="1"/>
</dbReference>
<dbReference type="InterPro" id="IPR029151">
    <property type="entry name" value="Sensor-like_sf"/>
</dbReference>
<dbReference type="InterPro" id="IPR004358">
    <property type="entry name" value="Sig_transdc_His_kin-like_C"/>
</dbReference>
<keyword evidence="11 15" id="KW-1133">Transmembrane helix</keyword>
<keyword evidence="14" id="KW-0175">Coiled coil</keyword>
<keyword evidence="10 17" id="KW-0067">ATP-binding</keyword>
<keyword evidence="13 15" id="KW-0472">Membrane</keyword>
<keyword evidence="6" id="KW-0808">Transferase</keyword>
<evidence type="ECO:0000256" key="3">
    <source>
        <dbReference type="ARBA" id="ARBA00012438"/>
    </source>
</evidence>
<evidence type="ECO:0000259" key="16">
    <source>
        <dbReference type="PROSITE" id="PS50109"/>
    </source>
</evidence>
<gene>
    <name evidence="17" type="ORF">ACFSGX_03745</name>
</gene>
<dbReference type="SMART" id="SM00388">
    <property type="entry name" value="HisKA"/>
    <property type="match status" value="1"/>
</dbReference>
<dbReference type="SUPFAM" id="SSF55874">
    <property type="entry name" value="ATPase domain of HSP90 chaperone/DNA topoisomerase II/histidine kinase"/>
    <property type="match status" value="1"/>
</dbReference>
<dbReference type="Pfam" id="PF02518">
    <property type="entry name" value="HATPase_c"/>
    <property type="match status" value="1"/>
</dbReference>
<dbReference type="PRINTS" id="PR00344">
    <property type="entry name" value="BCTRLSENSOR"/>
</dbReference>
<evidence type="ECO:0000256" key="11">
    <source>
        <dbReference type="ARBA" id="ARBA00022989"/>
    </source>
</evidence>
<name>A0ABW4TWD4_9SPHN</name>
<keyword evidence="5" id="KW-0597">Phosphoprotein</keyword>
<evidence type="ECO:0000256" key="9">
    <source>
        <dbReference type="ARBA" id="ARBA00022777"/>
    </source>
</evidence>
<comment type="subcellular location">
    <subcellularLocation>
        <location evidence="2">Cell membrane</location>
        <topology evidence="2">Multi-pass membrane protein</topology>
    </subcellularLocation>
</comment>
<dbReference type="InterPro" id="IPR003661">
    <property type="entry name" value="HisK_dim/P_dom"/>
</dbReference>
<organism evidence="17 18">
    <name type="scientific">Sphingomonas arantia</name>
    <dbReference type="NCBI Taxonomy" id="1460676"/>
    <lineage>
        <taxon>Bacteria</taxon>
        <taxon>Pseudomonadati</taxon>
        <taxon>Pseudomonadota</taxon>
        <taxon>Alphaproteobacteria</taxon>
        <taxon>Sphingomonadales</taxon>
        <taxon>Sphingomonadaceae</taxon>
        <taxon>Sphingomonas</taxon>
    </lineage>
</organism>
<proteinExistence type="predicted"/>
<dbReference type="InterPro" id="IPR033479">
    <property type="entry name" value="dCache_1"/>
</dbReference>
<dbReference type="PIRSF" id="PIRSF036431">
    <property type="entry name" value="STHK_DctB"/>
    <property type="match status" value="1"/>
</dbReference>
<evidence type="ECO:0000256" key="6">
    <source>
        <dbReference type="ARBA" id="ARBA00022679"/>
    </source>
</evidence>
<evidence type="ECO:0000256" key="2">
    <source>
        <dbReference type="ARBA" id="ARBA00004651"/>
    </source>
</evidence>
<dbReference type="EC" id="2.7.13.3" evidence="3"/>
<dbReference type="SMART" id="SM00387">
    <property type="entry name" value="HATPase_c"/>
    <property type="match status" value="1"/>
</dbReference>
<dbReference type="PROSITE" id="PS50109">
    <property type="entry name" value="HIS_KIN"/>
    <property type="match status" value="1"/>
</dbReference>
<dbReference type="Gene3D" id="6.10.250.3020">
    <property type="match status" value="1"/>
</dbReference>
<comment type="catalytic activity">
    <reaction evidence="1">
        <text>ATP + protein L-histidine = ADP + protein N-phospho-L-histidine.</text>
        <dbReference type="EC" id="2.7.13.3"/>
    </reaction>
</comment>
<dbReference type="RefSeq" id="WP_380927582.1">
    <property type="nucleotide sequence ID" value="NZ_JBHUGS010000001.1"/>
</dbReference>
<dbReference type="InterPro" id="IPR005467">
    <property type="entry name" value="His_kinase_dom"/>
</dbReference>
<evidence type="ECO:0000256" key="1">
    <source>
        <dbReference type="ARBA" id="ARBA00000085"/>
    </source>
</evidence>
<evidence type="ECO:0000256" key="5">
    <source>
        <dbReference type="ARBA" id="ARBA00022553"/>
    </source>
</evidence>
<dbReference type="SUPFAM" id="SSF47384">
    <property type="entry name" value="Homodimeric domain of signal transducing histidine kinase"/>
    <property type="match status" value="1"/>
</dbReference>
<dbReference type="Pfam" id="PF02743">
    <property type="entry name" value="dCache_1"/>
    <property type="match status" value="1"/>
</dbReference>
<dbReference type="InterPro" id="IPR036890">
    <property type="entry name" value="HATPase_C_sf"/>
</dbReference>
<reference evidence="18" key="1">
    <citation type="journal article" date="2019" name="Int. J. Syst. Evol. Microbiol.">
        <title>The Global Catalogue of Microorganisms (GCM) 10K type strain sequencing project: providing services to taxonomists for standard genome sequencing and annotation.</title>
        <authorList>
            <consortium name="The Broad Institute Genomics Platform"/>
            <consortium name="The Broad Institute Genome Sequencing Center for Infectious Disease"/>
            <person name="Wu L."/>
            <person name="Ma J."/>
        </authorList>
    </citation>
    <scope>NUCLEOTIDE SEQUENCE [LARGE SCALE GENOMIC DNA]</scope>
    <source>
        <strain evidence="18">CGMCC 1.12702</strain>
    </source>
</reference>
<dbReference type="Gene3D" id="3.30.450.20">
    <property type="entry name" value="PAS domain"/>
    <property type="match status" value="2"/>
</dbReference>
<comment type="caution">
    <text evidence="17">The sequence shown here is derived from an EMBL/GenBank/DDBJ whole genome shotgun (WGS) entry which is preliminary data.</text>
</comment>
<evidence type="ECO:0000256" key="12">
    <source>
        <dbReference type="ARBA" id="ARBA00023012"/>
    </source>
</evidence>
<evidence type="ECO:0000256" key="14">
    <source>
        <dbReference type="SAM" id="Coils"/>
    </source>
</evidence>
<feature type="coiled-coil region" evidence="14">
    <location>
        <begin position="326"/>
        <end position="374"/>
    </location>
</feature>
<evidence type="ECO:0000256" key="13">
    <source>
        <dbReference type="ARBA" id="ARBA00023136"/>
    </source>
</evidence>
<evidence type="ECO:0000256" key="4">
    <source>
        <dbReference type="ARBA" id="ARBA00022475"/>
    </source>
</evidence>
<feature type="domain" description="Histidine kinase" evidence="16">
    <location>
        <begin position="383"/>
        <end position="595"/>
    </location>
</feature>
<dbReference type="InterPro" id="IPR017055">
    <property type="entry name" value="Sig_transdc_His_kinase_DctB"/>
</dbReference>
<dbReference type="InterPro" id="IPR003594">
    <property type="entry name" value="HATPase_dom"/>
</dbReference>
<dbReference type="SUPFAM" id="SSF103190">
    <property type="entry name" value="Sensory domain-like"/>
    <property type="match status" value="1"/>
</dbReference>